<evidence type="ECO:0000256" key="1">
    <source>
        <dbReference type="SAM" id="Phobius"/>
    </source>
</evidence>
<organism evidence="2 3">
    <name type="scientific">Folsomia candida</name>
    <name type="common">Springtail</name>
    <dbReference type="NCBI Taxonomy" id="158441"/>
    <lineage>
        <taxon>Eukaryota</taxon>
        <taxon>Metazoa</taxon>
        <taxon>Ecdysozoa</taxon>
        <taxon>Arthropoda</taxon>
        <taxon>Hexapoda</taxon>
        <taxon>Collembola</taxon>
        <taxon>Entomobryomorpha</taxon>
        <taxon>Isotomoidea</taxon>
        <taxon>Isotomidae</taxon>
        <taxon>Proisotominae</taxon>
        <taxon>Folsomia</taxon>
    </lineage>
</organism>
<proteinExistence type="predicted"/>
<evidence type="ECO:0008006" key="4">
    <source>
        <dbReference type="Google" id="ProtNLM"/>
    </source>
</evidence>
<comment type="caution">
    <text evidence="2">The sequence shown here is derived from an EMBL/GenBank/DDBJ whole genome shotgun (WGS) entry which is preliminary data.</text>
</comment>
<gene>
    <name evidence="2" type="ORF">Fcan01_04814</name>
</gene>
<evidence type="ECO:0000313" key="2">
    <source>
        <dbReference type="EMBL" id="OXA60570.1"/>
    </source>
</evidence>
<dbReference type="AlphaFoldDB" id="A0A226ETL2"/>
<name>A0A226ETL2_FOLCA</name>
<keyword evidence="1" id="KW-0472">Membrane</keyword>
<feature type="transmembrane region" description="Helical" evidence="1">
    <location>
        <begin position="12"/>
        <end position="39"/>
    </location>
</feature>
<keyword evidence="1" id="KW-1133">Transmembrane helix</keyword>
<keyword evidence="3" id="KW-1185">Reference proteome</keyword>
<dbReference type="EMBL" id="LNIX01000002">
    <property type="protein sequence ID" value="OXA60570.1"/>
    <property type="molecule type" value="Genomic_DNA"/>
</dbReference>
<sequence>MFLDHNLIIGLILWLIILPVAGPIFLFCFLWKCISLAVAKFRYSKSKHIFKPLNFMDSFLHARENGGIIGCAIRLENNPMTSAKLDVQEFRNHFLTTFINNGNKEKYPYFYTRSVSVFGFMYAVANLEQNIDLNHHIREMPVLEDESENAGLRRIMSDNSNFHSDSIRWEIIILRGMINEFIIFKFHHAHLDGYSLRCLLDKLCGNESHYSVKGWKGGFLYKTKLLIKCTSHIGKIFLTSRLAFYQNLSPRNQELEQVITQDHITKPVSSKLMMSKITVETWKLKEIAKNTKTSFLATVFALHIWSMKKNTNFLNKYSNRGNVCQIITPTAVPGHPVVKTNGKYCCNHFSILVQQFPLDENDPIKLLKKVNSLYKSCADSEFSESLYILQSVLGQIDPYNWIQFATRFLLRQKLFEHMINPFPFWDKDCYVLSRQIKNIYFLATSPYCHENGIMVTPYTRGAEVDISVHARSDIFCSQQEIDNHMNLCWVDGLELFLQETAKSRNTEGKVAKDFLSIEKIRA</sequence>
<reference evidence="2 3" key="1">
    <citation type="submission" date="2015-12" db="EMBL/GenBank/DDBJ databases">
        <title>The genome of Folsomia candida.</title>
        <authorList>
            <person name="Faddeeva A."/>
            <person name="Derks M.F."/>
            <person name="Anvar Y."/>
            <person name="Smit S."/>
            <person name="Van Straalen N."/>
            <person name="Roelofs D."/>
        </authorList>
    </citation>
    <scope>NUCLEOTIDE SEQUENCE [LARGE SCALE GENOMIC DNA]</scope>
    <source>
        <strain evidence="2 3">VU population</strain>
        <tissue evidence="2">Whole body</tissue>
    </source>
</reference>
<evidence type="ECO:0000313" key="3">
    <source>
        <dbReference type="Proteomes" id="UP000198287"/>
    </source>
</evidence>
<keyword evidence="1" id="KW-0812">Transmembrane</keyword>
<accession>A0A226ETL2</accession>
<protein>
    <recommendedName>
        <fullName evidence="4">Diacylglycerol O-acyltransferase</fullName>
    </recommendedName>
</protein>
<dbReference type="Proteomes" id="UP000198287">
    <property type="component" value="Unassembled WGS sequence"/>
</dbReference>